<reference evidence="1" key="1">
    <citation type="submission" date="2023-10" db="EMBL/GenBank/DDBJ databases">
        <title>Genome assembly of Pristionchus species.</title>
        <authorList>
            <person name="Yoshida K."/>
            <person name="Sommer R.J."/>
        </authorList>
    </citation>
    <scope>NUCLEOTIDE SEQUENCE</scope>
    <source>
        <strain evidence="1">RS0144</strain>
    </source>
</reference>
<gene>
    <name evidence="1" type="ORF">PENTCL1PPCAC_22704</name>
</gene>
<proteinExistence type="predicted"/>
<organism evidence="1 2">
    <name type="scientific">Pristionchus entomophagus</name>
    <dbReference type="NCBI Taxonomy" id="358040"/>
    <lineage>
        <taxon>Eukaryota</taxon>
        <taxon>Metazoa</taxon>
        <taxon>Ecdysozoa</taxon>
        <taxon>Nematoda</taxon>
        <taxon>Chromadorea</taxon>
        <taxon>Rhabditida</taxon>
        <taxon>Rhabditina</taxon>
        <taxon>Diplogasteromorpha</taxon>
        <taxon>Diplogasteroidea</taxon>
        <taxon>Neodiplogasteridae</taxon>
        <taxon>Pristionchus</taxon>
    </lineage>
</organism>
<dbReference type="CDD" id="cd00195">
    <property type="entry name" value="UBCc_UEV"/>
    <property type="match status" value="1"/>
</dbReference>
<name>A0AAV5U140_9BILA</name>
<dbReference type="Proteomes" id="UP001432027">
    <property type="component" value="Unassembled WGS sequence"/>
</dbReference>
<feature type="non-terminal residue" evidence="1">
    <location>
        <position position="1"/>
    </location>
</feature>
<protein>
    <recommendedName>
        <fullName evidence="3">UBC core domain-containing protein</fullName>
    </recommendedName>
</protein>
<dbReference type="AlphaFoldDB" id="A0AAV5U140"/>
<dbReference type="Gene3D" id="3.10.110.10">
    <property type="entry name" value="Ubiquitin Conjugating Enzyme"/>
    <property type="match status" value="1"/>
</dbReference>
<dbReference type="EMBL" id="BTSX01000005">
    <property type="protein sequence ID" value="GMT00530.1"/>
    <property type="molecule type" value="Genomic_DNA"/>
</dbReference>
<dbReference type="InterPro" id="IPR016135">
    <property type="entry name" value="UBQ-conjugating_enzyme/RWD"/>
</dbReference>
<comment type="caution">
    <text evidence="1">The sequence shown here is derived from an EMBL/GenBank/DDBJ whole genome shotgun (WGS) entry which is preliminary data.</text>
</comment>
<keyword evidence="2" id="KW-1185">Reference proteome</keyword>
<evidence type="ECO:0000313" key="2">
    <source>
        <dbReference type="Proteomes" id="UP001432027"/>
    </source>
</evidence>
<evidence type="ECO:0008006" key="3">
    <source>
        <dbReference type="Google" id="ProtNLM"/>
    </source>
</evidence>
<dbReference type="SUPFAM" id="SSF54495">
    <property type="entry name" value="UBC-like"/>
    <property type="match status" value="1"/>
</dbReference>
<evidence type="ECO:0000313" key="1">
    <source>
        <dbReference type="EMBL" id="GMT00530.1"/>
    </source>
</evidence>
<sequence>TSKAVVGCEARIEKELKEIKKFSSPNGLVQFVSENNKTDIIARLKLVGKHSKTDVKVTLKITKSFPFEPPTLSIPSGGLIFYDGKMPLTRPSDWKSSTSLITIFTELCLYLSNSDENKTIKL</sequence>
<accession>A0AAV5U140</accession>